<accession>A0A9K3HRG4</accession>
<dbReference type="EMBL" id="MNCJ02000326">
    <property type="protein sequence ID" value="KAF5783161.1"/>
    <property type="molecule type" value="Genomic_DNA"/>
</dbReference>
<dbReference type="Gramene" id="mRNA:HanXRQr2_Chr11g0504691">
    <property type="protein sequence ID" value="mRNA:HanXRQr2_Chr11g0504691"/>
    <property type="gene ID" value="HanXRQr2_Chr11g0504691"/>
</dbReference>
<feature type="compositionally biased region" description="Basic and acidic residues" evidence="1">
    <location>
        <begin position="252"/>
        <end position="261"/>
    </location>
</feature>
<dbReference type="AlphaFoldDB" id="A0A9K3HRG4"/>
<reference evidence="2" key="2">
    <citation type="submission" date="2020-06" db="EMBL/GenBank/DDBJ databases">
        <title>Helianthus annuus Genome sequencing and assembly Release 2.</title>
        <authorList>
            <person name="Gouzy J."/>
            <person name="Langlade N."/>
            <person name="Munos S."/>
        </authorList>
    </citation>
    <scope>NUCLEOTIDE SEQUENCE</scope>
    <source>
        <tissue evidence="2">Leaves</tissue>
    </source>
</reference>
<keyword evidence="3" id="KW-1185">Reference proteome</keyword>
<feature type="region of interest" description="Disordered" evidence="1">
    <location>
        <begin position="558"/>
        <end position="579"/>
    </location>
</feature>
<evidence type="ECO:0000256" key="1">
    <source>
        <dbReference type="SAM" id="MobiDB-lite"/>
    </source>
</evidence>
<reference evidence="2" key="1">
    <citation type="journal article" date="2017" name="Nature">
        <title>The sunflower genome provides insights into oil metabolism, flowering and Asterid evolution.</title>
        <authorList>
            <person name="Badouin H."/>
            <person name="Gouzy J."/>
            <person name="Grassa C.J."/>
            <person name="Murat F."/>
            <person name="Staton S.E."/>
            <person name="Cottret L."/>
            <person name="Lelandais-Briere C."/>
            <person name="Owens G.L."/>
            <person name="Carrere S."/>
            <person name="Mayjonade B."/>
            <person name="Legrand L."/>
            <person name="Gill N."/>
            <person name="Kane N.C."/>
            <person name="Bowers J.E."/>
            <person name="Hubner S."/>
            <person name="Bellec A."/>
            <person name="Berard A."/>
            <person name="Berges H."/>
            <person name="Blanchet N."/>
            <person name="Boniface M.C."/>
            <person name="Brunel D."/>
            <person name="Catrice O."/>
            <person name="Chaidir N."/>
            <person name="Claudel C."/>
            <person name="Donnadieu C."/>
            <person name="Faraut T."/>
            <person name="Fievet G."/>
            <person name="Helmstetter N."/>
            <person name="King M."/>
            <person name="Knapp S.J."/>
            <person name="Lai Z."/>
            <person name="Le Paslier M.C."/>
            <person name="Lippi Y."/>
            <person name="Lorenzon L."/>
            <person name="Mandel J.R."/>
            <person name="Marage G."/>
            <person name="Marchand G."/>
            <person name="Marquand E."/>
            <person name="Bret-Mestries E."/>
            <person name="Morien E."/>
            <person name="Nambeesan S."/>
            <person name="Nguyen T."/>
            <person name="Pegot-Espagnet P."/>
            <person name="Pouilly N."/>
            <person name="Raftis F."/>
            <person name="Sallet E."/>
            <person name="Schiex T."/>
            <person name="Thomas J."/>
            <person name="Vandecasteele C."/>
            <person name="Vares D."/>
            <person name="Vear F."/>
            <person name="Vautrin S."/>
            <person name="Crespi M."/>
            <person name="Mangin B."/>
            <person name="Burke J.M."/>
            <person name="Salse J."/>
            <person name="Munos S."/>
            <person name="Vincourt P."/>
            <person name="Rieseberg L.H."/>
            <person name="Langlade N.B."/>
        </authorList>
    </citation>
    <scope>NUCLEOTIDE SEQUENCE</scope>
    <source>
        <tissue evidence="2">Leaves</tissue>
    </source>
</reference>
<proteinExistence type="predicted"/>
<evidence type="ECO:0000313" key="2">
    <source>
        <dbReference type="EMBL" id="KAF5783161.1"/>
    </source>
</evidence>
<sequence>MKMTFRGTENIAVENIQTPQSEIWYQDLKDVLSIELPERALVAAGMSLHWKMDREDKPVYMEDDKNVSLYVVAYKRDKGKMTTVPKGAGEELWYLRIVKNFVLPQDEDLAAQPPTGAGKFINFFSNIAILLFAVFAHGVSDTLEGLAPVVVRKPKVEPRDTADIPALNPDDPIDLESSPEPLLRTKAVKRKQIKVEAGAQPAKKVPKKENCSGGNLDAFITKPPPEKPIPSVRVEPSSVFNDDLPPSSPRTSVKEQLEDTKAVETEVEKVVELENPKEVEKPIEVELEVEKVMETDAADVDVTQPKSPEVVMREPEKGKSIHEDPMITIPTSTATSAPVNVERSPVGDHGFFAHDEEDSPIRLKETSGDYSYRSYLEKKASEIHAPVWKLKKGNTFSNWQVCRAWLQGTFPHGEVKFQEERSHDQSYHVYLEEAASFTSTTHYIVREWRSMHKEWAAFEASKKKVSEEEARVALLRAKLEADRAKLSVQKTKEWFATGWRTKAEAETALLSEERKRWREICGKDNNEKMGLRNVINNLKTEIDKLKKQDMEIERLKKEKAEAEAARDEARSHRERSEQREVQTCATLALMNKEIDELTSLLSDQEQIKEELEFAKKKICSLSELKKLRPPAA</sequence>
<organism evidence="2 3">
    <name type="scientific">Helianthus annuus</name>
    <name type="common">Common sunflower</name>
    <dbReference type="NCBI Taxonomy" id="4232"/>
    <lineage>
        <taxon>Eukaryota</taxon>
        <taxon>Viridiplantae</taxon>
        <taxon>Streptophyta</taxon>
        <taxon>Embryophyta</taxon>
        <taxon>Tracheophyta</taxon>
        <taxon>Spermatophyta</taxon>
        <taxon>Magnoliopsida</taxon>
        <taxon>eudicotyledons</taxon>
        <taxon>Gunneridae</taxon>
        <taxon>Pentapetalae</taxon>
        <taxon>asterids</taxon>
        <taxon>campanulids</taxon>
        <taxon>Asterales</taxon>
        <taxon>Asteraceae</taxon>
        <taxon>Asteroideae</taxon>
        <taxon>Heliantheae alliance</taxon>
        <taxon>Heliantheae</taxon>
        <taxon>Helianthus</taxon>
    </lineage>
</organism>
<name>A0A9K3HRG4_HELAN</name>
<evidence type="ECO:0000313" key="3">
    <source>
        <dbReference type="Proteomes" id="UP000215914"/>
    </source>
</evidence>
<dbReference type="Proteomes" id="UP000215914">
    <property type="component" value="Unassembled WGS sequence"/>
</dbReference>
<feature type="region of interest" description="Disordered" evidence="1">
    <location>
        <begin position="198"/>
        <end position="261"/>
    </location>
</feature>
<comment type="caution">
    <text evidence="2">The sequence shown here is derived from an EMBL/GenBank/DDBJ whole genome shotgun (WGS) entry which is preliminary data.</text>
</comment>
<protein>
    <submittedName>
        <fullName evidence="2">Uncharacterized protein</fullName>
    </submittedName>
</protein>
<gene>
    <name evidence="2" type="ORF">HanXRQr2_Chr11g0504691</name>
</gene>